<dbReference type="AlphaFoldDB" id="A0A286U9Q7"/>
<dbReference type="Proteomes" id="UP000217199">
    <property type="component" value="Unassembled WGS sequence"/>
</dbReference>
<organism evidence="3 4">
    <name type="scientific">Pyrrhoderma noxium</name>
    <dbReference type="NCBI Taxonomy" id="2282107"/>
    <lineage>
        <taxon>Eukaryota</taxon>
        <taxon>Fungi</taxon>
        <taxon>Dikarya</taxon>
        <taxon>Basidiomycota</taxon>
        <taxon>Agaricomycotina</taxon>
        <taxon>Agaricomycetes</taxon>
        <taxon>Hymenochaetales</taxon>
        <taxon>Hymenochaetaceae</taxon>
        <taxon>Pyrrhoderma</taxon>
    </lineage>
</organism>
<evidence type="ECO:0000313" key="4">
    <source>
        <dbReference type="Proteomes" id="UP000217199"/>
    </source>
</evidence>
<dbReference type="InParanoid" id="A0A286U9Q7"/>
<keyword evidence="2" id="KW-0472">Membrane</keyword>
<evidence type="ECO:0000256" key="2">
    <source>
        <dbReference type="SAM" id="Phobius"/>
    </source>
</evidence>
<comment type="caution">
    <text evidence="3">The sequence shown here is derived from an EMBL/GenBank/DDBJ whole genome shotgun (WGS) entry which is preliminary data.</text>
</comment>
<reference evidence="3 4" key="1">
    <citation type="journal article" date="2017" name="Mol. Ecol.">
        <title>Comparative and population genomic landscape of Phellinus noxius: A hypervariable fungus causing root rot in trees.</title>
        <authorList>
            <person name="Chung C.L."/>
            <person name="Lee T.J."/>
            <person name="Akiba M."/>
            <person name="Lee H.H."/>
            <person name="Kuo T.H."/>
            <person name="Liu D."/>
            <person name="Ke H.M."/>
            <person name="Yokoi T."/>
            <person name="Roa M.B."/>
            <person name="Lu M.J."/>
            <person name="Chang Y.Y."/>
            <person name="Ann P.J."/>
            <person name="Tsai J.N."/>
            <person name="Chen C.Y."/>
            <person name="Tzean S.S."/>
            <person name="Ota Y."/>
            <person name="Hattori T."/>
            <person name="Sahashi N."/>
            <person name="Liou R.F."/>
            <person name="Kikuchi T."/>
            <person name="Tsai I.J."/>
        </authorList>
    </citation>
    <scope>NUCLEOTIDE SEQUENCE [LARGE SCALE GENOMIC DNA]</scope>
    <source>
        <strain evidence="3 4">FFPRI411160</strain>
    </source>
</reference>
<dbReference type="STRING" id="2282107.A0A286U9Q7"/>
<dbReference type="OrthoDB" id="2564904at2759"/>
<gene>
    <name evidence="3" type="ORF">PNOK_0794100</name>
</gene>
<protein>
    <submittedName>
        <fullName evidence="3">Macrofage activating glyco</fullName>
    </submittedName>
</protein>
<name>A0A286U9Q7_9AGAM</name>
<keyword evidence="2" id="KW-1133">Transmembrane helix</keyword>
<keyword evidence="2" id="KW-0812">Transmembrane</keyword>
<feature type="region of interest" description="Disordered" evidence="1">
    <location>
        <begin position="345"/>
        <end position="367"/>
    </location>
</feature>
<evidence type="ECO:0000256" key="1">
    <source>
        <dbReference type="SAM" id="MobiDB-lite"/>
    </source>
</evidence>
<dbReference type="EMBL" id="NBII01000008">
    <property type="protein sequence ID" value="PAV16321.1"/>
    <property type="molecule type" value="Genomic_DNA"/>
</dbReference>
<proteinExistence type="predicted"/>
<evidence type="ECO:0000313" key="3">
    <source>
        <dbReference type="EMBL" id="PAV16321.1"/>
    </source>
</evidence>
<accession>A0A286U9Q7</accession>
<sequence>MLNPRNSRLSRLLSERVPRVLSSLFTLLQFIQDFLYYKFRTIAFRWATTRPCLYLKMVQSRSKKMVISRAKVAASATTLLALAIGSKAQETYPATPLASKHFSYPSGIPYQVDSDPQLIRGSQYGYNICNSTTEGQDSLCQTAFINYLDDFCLWGPPDPNSLIGDTEGESVAWCTKPGRGTRVIPPGALQGVQYMRTPDYVQVVGYIDQSLINIAPEDYGGEMDPHGADLRGNPLGGIVFSNAWSGDNNTYVQAVEWHNFMGSNSFCFKICDPSGPNAAHYCEHVYDRIGCAYNAPHNAPNNTFQACKGDNQDFPGVYTDPADGQDTSQFGIVATATSGAGASGSAAASGSSGSGTGSASTRAGSAAAAGSTDEASKALSRNIGLGQDGTSAGMMIGFVGLLFAGVFLL</sequence>
<keyword evidence="4" id="KW-1185">Reference proteome</keyword>
<feature type="transmembrane region" description="Helical" evidence="2">
    <location>
        <begin position="389"/>
        <end position="408"/>
    </location>
</feature>